<dbReference type="Proteomes" id="UP000236413">
    <property type="component" value="Unassembled WGS sequence"/>
</dbReference>
<sequence>MEKQNTGTPLEYSDSKYFVYFEVYPSEISKLRKIIQQIEGENTLMLEQEFGITCKINNQAIPEIVRELSAHNIAVYGVLSSSLLKRSKNYSIDNLS</sequence>
<organism evidence="1 2">
    <name type="scientific">Chryseobacterium viscerum</name>
    <dbReference type="NCBI Taxonomy" id="1037377"/>
    <lineage>
        <taxon>Bacteria</taxon>
        <taxon>Pseudomonadati</taxon>
        <taxon>Bacteroidota</taxon>
        <taxon>Flavobacteriia</taxon>
        <taxon>Flavobacteriales</taxon>
        <taxon>Weeksellaceae</taxon>
        <taxon>Chryseobacterium group</taxon>
        <taxon>Chryseobacterium</taxon>
    </lineage>
</organism>
<evidence type="ECO:0000313" key="2">
    <source>
        <dbReference type="Proteomes" id="UP000236413"/>
    </source>
</evidence>
<protein>
    <submittedName>
        <fullName evidence="1">Uncharacterized protein</fullName>
    </submittedName>
</protein>
<dbReference type="RefSeq" id="WP_103231819.1">
    <property type="nucleotide sequence ID" value="NZ_PPEG02000004.1"/>
</dbReference>
<reference evidence="1 2" key="1">
    <citation type="submission" date="2018-04" db="EMBL/GenBank/DDBJ databases">
        <title>Chryseobacterium oncorhynchi 701B-08T from rainbow trout, and Chryseobacterium viscerum 687B-08T from diseased fish.</title>
        <authorList>
            <person name="Jeong J.-J."/>
            <person name="Lee Y.J."/>
            <person name="Pathiraja D."/>
            <person name="Park B."/>
            <person name="Choi I.-G."/>
            <person name="Kim K.D."/>
        </authorList>
    </citation>
    <scope>NUCLEOTIDE SEQUENCE [LARGE SCALE GENOMIC DNA]</scope>
    <source>
        <strain evidence="1 2">687B-08</strain>
    </source>
</reference>
<proteinExistence type="predicted"/>
<evidence type="ECO:0000313" key="1">
    <source>
        <dbReference type="EMBL" id="PWN61719.1"/>
    </source>
</evidence>
<dbReference type="AlphaFoldDB" id="A0A316WKL9"/>
<accession>A0A316WKL9</accession>
<name>A0A316WKL9_9FLAO</name>
<comment type="caution">
    <text evidence="1">The sequence shown here is derived from an EMBL/GenBank/DDBJ whole genome shotgun (WGS) entry which is preliminary data.</text>
</comment>
<gene>
    <name evidence="1" type="ORF">C1634_010620</name>
</gene>
<dbReference type="EMBL" id="PPEG02000004">
    <property type="protein sequence ID" value="PWN61719.1"/>
    <property type="molecule type" value="Genomic_DNA"/>
</dbReference>